<dbReference type="CDD" id="cd16018">
    <property type="entry name" value="Enpp"/>
    <property type="match status" value="1"/>
</dbReference>
<evidence type="ECO:0000256" key="1">
    <source>
        <dbReference type="SAM" id="SignalP"/>
    </source>
</evidence>
<dbReference type="Pfam" id="PF01663">
    <property type="entry name" value="Phosphodiest"/>
    <property type="match status" value="1"/>
</dbReference>
<organism evidence="2 3">
    <name type="scientific">Lysobacter koreensis</name>
    <dbReference type="NCBI Taxonomy" id="266122"/>
    <lineage>
        <taxon>Bacteria</taxon>
        <taxon>Pseudomonadati</taxon>
        <taxon>Pseudomonadota</taxon>
        <taxon>Gammaproteobacteria</taxon>
        <taxon>Lysobacterales</taxon>
        <taxon>Lysobacteraceae</taxon>
        <taxon>Lysobacter</taxon>
    </lineage>
</organism>
<sequence length="435" mass="46920">MPANRLAATAALLVLLLSACATAPRPRTPPAGAEARMPIAGAEARMPIAGAEAPAAILLLSIDAFRPDYLALGITPNLARVAREGVRAAWMNPSYPSLTFPNHYTIVTGLRPDRHGIVHNTMRDAALGTFTLSDREAVGDGRWWGGEPLWVSAENAGLPTATLFWPGSEAAVRGVRPRRWSAFDKRMPLAARVDTVLGWLREGNATRPRFTTMYFDTLDSASHDFGPDSRQAHAAIREVDAALGRLLDGLATGALLERVNLVIVSDHGMATVAPGHAIAIEDMVPARDARAVSDGQALGFAPLPGRERAAEARLLGRHAHHECWRKADLPARWRYGRHPRVPTIVCQMDEGWDALRRASLAKRPPAATRGSHGFDPALPSMRAIFLARGPAFRSGAQLPAFDNVDVYPLLARLIGITPVANDGDIAPLLPALRRH</sequence>
<name>A0ABW2YPW9_9GAMM</name>
<dbReference type="InterPro" id="IPR017850">
    <property type="entry name" value="Alkaline_phosphatase_core_sf"/>
</dbReference>
<dbReference type="SUPFAM" id="SSF53649">
    <property type="entry name" value="Alkaline phosphatase-like"/>
    <property type="match status" value="1"/>
</dbReference>
<dbReference type="InterPro" id="IPR002591">
    <property type="entry name" value="Phosphodiest/P_Trfase"/>
</dbReference>
<keyword evidence="1" id="KW-0732">Signal</keyword>
<accession>A0ABW2YPW9</accession>
<evidence type="ECO:0000313" key="3">
    <source>
        <dbReference type="Proteomes" id="UP001597090"/>
    </source>
</evidence>
<gene>
    <name evidence="2" type="ORF">ACFQZQ_14570</name>
</gene>
<reference evidence="3" key="1">
    <citation type="journal article" date="2019" name="Int. J. Syst. Evol. Microbiol.">
        <title>The Global Catalogue of Microorganisms (GCM) 10K type strain sequencing project: providing services to taxonomists for standard genome sequencing and annotation.</title>
        <authorList>
            <consortium name="The Broad Institute Genomics Platform"/>
            <consortium name="The Broad Institute Genome Sequencing Center for Infectious Disease"/>
            <person name="Wu L."/>
            <person name="Ma J."/>
        </authorList>
    </citation>
    <scope>NUCLEOTIDE SEQUENCE [LARGE SCALE GENOMIC DNA]</scope>
    <source>
        <strain evidence="3">CCUG 55491</strain>
    </source>
</reference>
<protein>
    <submittedName>
        <fullName evidence="2">Ectonucleotide pyrophosphatase/phosphodiesterase</fullName>
    </submittedName>
</protein>
<comment type="caution">
    <text evidence="2">The sequence shown here is derived from an EMBL/GenBank/DDBJ whole genome shotgun (WGS) entry which is preliminary data.</text>
</comment>
<dbReference type="Proteomes" id="UP001597090">
    <property type="component" value="Unassembled WGS sequence"/>
</dbReference>
<evidence type="ECO:0000313" key="2">
    <source>
        <dbReference type="EMBL" id="MFD0740505.1"/>
    </source>
</evidence>
<proteinExistence type="predicted"/>
<dbReference type="PROSITE" id="PS51257">
    <property type="entry name" value="PROKAR_LIPOPROTEIN"/>
    <property type="match status" value="1"/>
</dbReference>
<feature type="chain" id="PRO_5047343971" evidence="1">
    <location>
        <begin position="24"/>
        <end position="435"/>
    </location>
</feature>
<dbReference type="PANTHER" id="PTHR10151">
    <property type="entry name" value="ECTONUCLEOTIDE PYROPHOSPHATASE/PHOSPHODIESTERASE"/>
    <property type="match status" value="1"/>
</dbReference>
<dbReference type="PANTHER" id="PTHR10151:SF120">
    <property type="entry name" value="BIS(5'-ADENOSYL)-TRIPHOSPHATASE"/>
    <property type="match status" value="1"/>
</dbReference>
<keyword evidence="3" id="KW-1185">Reference proteome</keyword>
<feature type="signal peptide" evidence="1">
    <location>
        <begin position="1"/>
        <end position="23"/>
    </location>
</feature>
<dbReference type="RefSeq" id="WP_386813649.1">
    <property type="nucleotide sequence ID" value="NZ_JBHTIH010000008.1"/>
</dbReference>
<dbReference type="Gene3D" id="3.40.720.10">
    <property type="entry name" value="Alkaline Phosphatase, subunit A"/>
    <property type="match status" value="1"/>
</dbReference>
<dbReference type="Gene3D" id="3.30.1360.180">
    <property type="match status" value="1"/>
</dbReference>
<dbReference type="EMBL" id="JBHTIH010000008">
    <property type="protein sequence ID" value="MFD0740505.1"/>
    <property type="molecule type" value="Genomic_DNA"/>
</dbReference>